<sequence>QKHVCLG</sequence>
<protein>
    <submittedName>
        <fullName evidence="1">Uncharacterized protein</fullName>
    </submittedName>
</protein>
<evidence type="ECO:0000313" key="1">
    <source>
        <dbReference type="Ensembl" id="ENSSRHP00000011985.1"/>
    </source>
</evidence>
<dbReference type="Proteomes" id="UP000472270">
    <property type="component" value="Unassembled WGS sequence"/>
</dbReference>
<accession>A0A673GE20</accession>
<reference evidence="1" key="2">
    <citation type="submission" date="2025-09" db="UniProtKB">
        <authorList>
            <consortium name="Ensembl"/>
        </authorList>
    </citation>
    <scope>IDENTIFICATION</scope>
</reference>
<name>A0A673GE20_9TELE</name>
<keyword evidence="2" id="KW-1185">Reference proteome</keyword>
<dbReference type="Ensembl" id="ENSSRHT00000012436.1">
    <property type="protein sequence ID" value="ENSSRHP00000011985.1"/>
    <property type="gene ID" value="ENSSRHG00000006876.1"/>
</dbReference>
<proteinExistence type="predicted"/>
<reference evidence="1" key="1">
    <citation type="submission" date="2025-08" db="UniProtKB">
        <authorList>
            <consortium name="Ensembl"/>
        </authorList>
    </citation>
    <scope>IDENTIFICATION</scope>
</reference>
<organism evidence="1 2">
    <name type="scientific">Sinocyclocheilus rhinocerous</name>
    <dbReference type="NCBI Taxonomy" id="307959"/>
    <lineage>
        <taxon>Eukaryota</taxon>
        <taxon>Metazoa</taxon>
        <taxon>Chordata</taxon>
        <taxon>Craniata</taxon>
        <taxon>Vertebrata</taxon>
        <taxon>Euteleostomi</taxon>
        <taxon>Actinopterygii</taxon>
        <taxon>Neopterygii</taxon>
        <taxon>Teleostei</taxon>
        <taxon>Ostariophysi</taxon>
        <taxon>Cypriniformes</taxon>
        <taxon>Cyprinidae</taxon>
        <taxon>Cyprininae</taxon>
        <taxon>Sinocyclocheilus</taxon>
    </lineage>
</organism>
<evidence type="ECO:0000313" key="2">
    <source>
        <dbReference type="Proteomes" id="UP000472270"/>
    </source>
</evidence>